<dbReference type="InterPro" id="IPR023286">
    <property type="entry name" value="ABATE_dom_sf"/>
</dbReference>
<gene>
    <name evidence="3" type="ORF">GPA10_26450</name>
</gene>
<dbReference type="PANTHER" id="PTHR35525:SF3">
    <property type="entry name" value="BLL6575 PROTEIN"/>
    <property type="match status" value="1"/>
</dbReference>
<evidence type="ECO:0000259" key="2">
    <source>
        <dbReference type="Pfam" id="PF11706"/>
    </source>
</evidence>
<sequence length="261" mass="26804">MGRYKVTGRLATGVTLTLVKKSRGEGAEAADDEWSTRHSVLRSAQRAAALVNVLSAADADGAAEAADADGADDVGTADGARSAESAESVKGAVSAASAGGPRAPGANAVTAVLREYGERGPLDVTAQDVADMRAVAARLREVFAAPDADTAAARLNRLLAEGCGPVRLTAHGGGTPWHIHLDGDDSAPWAEWFLASSCMALAVLLWDRQRPPGGLCASPRCDTVYVTGGSGAARRYCSPRCATRERVASHRRAKGARATAG</sequence>
<evidence type="ECO:0000256" key="1">
    <source>
        <dbReference type="SAM" id="MobiDB-lite"/>
    </source>
</evidence>
<feature type="domain" description="Zinc finger CGNR" evidence="2">
    <location>
        <begin position="215"/>
        <end position="252"/>
    </location>
</feature>
<proteinExistence type="predicted"/>
<organism evidence="3 4">
    <name type="scientific">Streptomyces typhae</name>
    <dbReference type="NCBI Taxonomy" id="2681492"/>
    <lineage>
        <taxon>Bacteria</taxon>
        <taxon>Bacillati</taxon>
        <taxon>Actinomycetota</taxon>
        <taxon>Actinomycetes</taxon>
        <taxon>Kitasatosporales</taxon>
        <taxon>Streptomycetaceae</taxon>
        <taxon>Streptomyces</taxon>
    </lineage>
</organism>
<protein>
    <submittedName>
        <fullName evidence="3">CGNR zinc finger domain-containing protein</fullName>
    </submittedName>
</protein>
<dbReference type="InterPro" id="IPR021005">
    <property type="entry name" value="Znf_CGNR"/>
</dbReference>
<accession>A0A6L6X2Y8</accession>
<dbReference type="EMBL" id="WPNZ01000015">
    <property type="protein sequence ID" value="MVO88204.1"/>
    <property type="molecule type" value="Genomic_DNA"/>
</dbReference>
<feature type="compositionally biased region" description="Low complexity" evidence="1">
    <location>
        <begin position="73"/>
        <end position="104"/>
    </location>
</feature>
<evidence type="ECO:0000313" key="4">
    <source>
        <dbReference type="Proteomes" id="UP000483802"/>
    </source>
</evidence>
<dbReference type="AlphaFoldDB" id="A0A6L6X2Y8"/>
<evidence type="ECO:0000313" key="3">
    <source>
        <dbReference type="EMBL" id="MVO88204.1"/>
    </source>
</evidence>
<dbReference type="Proteomes" id="UP000483802">
    <property type="component" value="Unassembled WGS sequence"/>
</dbReference>
<reference evidence="3 4" key="1">
    <citation type="submission" date="2019-11" db="EMBL/GenBank/DDBJ databases">
        <title>Streptomyces typhae sp. nov., a novel endophytic actinomycete isolated from the root of cattail pollen (Typha angustifolia L.).</title>
        <authorList>
            <person name="Peng C."/>
        </authorList>
    </citation>
    <scope>NUCLEOTIDE SEQUENCE [LARGE SCALE GENOMIC DNA]</scope>
    <source>
        <strain evidence="4">p1417</strain>
    </source>
</reference>
<comment type="caution">
    <text evidence="3">The sequence shown here is derived from an EMBL/GenBank/DDBJ whole genome shotgun (WGS) entry which is preliminary data.</text>
</comment>
<dbReference type="Pfam" id="PF11706">
    <property type="entry name" value="zf-CGNR"/>
    <property type="match status" value="1"/>
</dbReference>
<dbReference type="SUPFAM" id="SSF160904">
    <property type="entry name" value="Jann2411-like"/>
    <property type="match status" value="1"/>
</dbReference>
<dbReference type="PANTHER" id="PTHR35525">
    <property type="entry name" value="BLL6575 PROTEIN"/>
    <property type="match status" value="1"/>
</dbReference>
<dbReference type="Gene3D" id="1.10.3300.10">
    <property type="entry name" value="Jann2411-like domain"/>
    <property type="match status" value="1"/>
</dbReference>
<keyword evidence="4" id="KW-1185">Reference proteome</keyword>
<dbReference type="InterPro" id="IPR010852">
    <property type="entry name" value="ABATE"/>
</dbReference>
<name>A0A6L6X2Y8_9ACTN</name>
<feature type="region of interest" description="Disordered" evidence="1">
    <location>
        <begin position="65"/>
        <end position="104"/>
    </location>
</feature>